<reference evidence="5" key="1">
    <citation type="submission" date="2005-05" db="EMBL/GenBank/DDBJ databases">
        <authorList>
            <person name="Tseng H.-P."/>
            <person name="Hseu T.-H."/>
            <person name="Buhler D.R."/>
            <person name="Wang W.-D."/>
            <person name="Tsai H.-L."/>
            <person name="Hu C.-H."/>
        </authorList>
    </citation>
    <scope>NUCLEOTIDE SEQUENCE</scope>
    <source>
        <strain evidence="5">ISNU-L-ISN-3</strain>
        <tissue evidence="5">Salivary glands</tissue>
    </source>
</reference>
<organism evidence="5">
    <name type="scientific">Ixodes scapularis</name>
    <name type="common">Black-legged tick</name>
    <name type="synonym">Deer tick</name>
    <dbReference type="NCBI Taxonomy" id="6945"/>
    <lineage>
        <taxon>Eukaryota</taxon>
        <taxon>Metazoa</taxon>
        <taxon>Ecdysozoa</taxon>
        <taxon>Arthropoda</taxon>
        <taxon>Chelicerata</taxon>
        <taxon>Arachnida</taxon>
        <taxon>Acari</taxon>
        <taxon>Parasitiformes</taxon>
        <taxon>Ixodida</taxon>
        <taxon>Ixodoidea</taxon>
        <taxon>Ixodidae</taxon>
        <taxon>Ixodinae</taxon>
        <taxon>Ixodes</taxon>
    </lineage>
</organism>
<accession>Q4PMG5</accession>
<feature type="region of interest" description="Disordered" evidence="3">
    <location>
        <begin position="115"/>
        <end position="155"/>
    </location>
</feature>
<dbReference type="CDD" id="cd23501">
    <property type="entry name" value="TSLPI_Salp14_NTD"/>
    <property type="match status" value="1"/>
</dbReference>
<evidence type="ECO:0000256" key="1">
    <source>
        <dbReference type="ARBA" id="ARBA00004613"/>
    </source>
</evidence>
<protein>
    <submittedName>
        <fullName evidence="5">Putative secreted protein of the basic tail family</fullName>
    </submittedName>
</protein>
<evidence type="ECO:0000313" key="5">
    <source>
        <dbReference type="EMBL" id="AAY66799.1"/>
    </source>
</evidence>
<dbReference type="VEuPathDB" id="VectorBase:ISCI007023"/>
<feature type="signal peptide" evidence="4">
    <location>
        <begin position="1"/>
        <end position="16"/>
    </location>
</feature>
<comment type="subcellular location">
    <subcellularLocation>
        <location evidence="1">Secreted</location>
    </subcellularLocation>
</comment>
<keyword evidence="4" id="KW-0732">Signal</keyword>
<dbReference type="GO" id="GO:0005576">
    <property type="term" value="C:extracellular region"/>
    <property type="evidence" value="ECO:0007669"/>
    <property type="project" value="UniProtKB-SubCell"/>
</dbReference>
<dbReference type="VEuPathDB" id="VectorBase:ISCW007023"/>
<proteinExistence type="evidence at transcript level"/>
<feature type="compositionally biased region" description="Basic residues" evidence="3">
    <location>
        <begin position="135"/>
        <end position="155"/>
    </location>
</feature>
<dbReference type="Pfam" id="PF07771">
    <property type="entry name" value="TSGP1"/>
    <property type="match status" value="1"/>
</dbReference>
<evidence type="ECO:0000256" key="3">
    <source>
        <dbReference type="SAM" id="MobiDB-lite"/>
    </source>
</evidence>
<reference evidence="5" key="2">
    <citation type="journal article" date="2006" name="Insect Biochem. Mol. Biol.">
        <title>An annotated catalog of salivary gland transcripts from Ixodes scapularis ticks.</title>
        <authorList>
            <person name="Ribeiro J.M."/>
            <person name="Alarcon-Chaidez F."/>
            <person name="Francischetti I.M."/>
            <person name="Mans B.J."/>
            <person name="Mather T.N."/>
            <person name="Valenzuela J.G."/>
            <person name="Wikel S.K."/>
        </authorList>
    </citation>
    <scope>NUCLEOTIDE SEQUENCE</scope>
    <source>
        <strain evidence="5">ISNU-L-ISN-3</strain>
        <tissue evidence="5">Salivary glands</tissue>
    </source>
</reference>
<feature type="chain" id="PRO_5004240961" evidence="4">
    <location>
        <begin position="17"/>
        <end position="155"/>
    </location>
</feature>
<evidence type="ECO:0000256" key="4">
    <source>
        <dbReference type="SAM" id="SignalP"/>
    </source>
</evidence>
<sequence length="155" mass="17696">MRAVTIFIVTLVVLESFYFGMYECSAGPAWQVKAKRPKCYKKACKEDNECKFGSCSRCNNGTRPASEENREGCDYYCWNEVTNSWDQFFFGNGERCFYNTGENGKCQNGECHLTTNSGGPDDTDDNTPPPTEKPKQKKKKPKKAKKPKRKSKKEQ</sequence>
<dbReference type="VEuPathDB" id="VectorBase:ISCP_037239"/>
<keyword evidence="2" id="KW-0964">Secreted</keyword>
<dbReference type="EMBL" id="DQ066162">
    <property type="protein sequence ID" value="AAY66799.1"/>
    <property type="molecule type" value="mRNA"/>
</dbReference>
<dbReference type="AlphaFoldDB" id="Q4PMG5"/>
<name>Q4PMG5_IXOSC</name>
<dbReference type="InterPro" id="IPR011694">
    <property type="entry name" value="Ixonnexin-like"/>
</dbReference>
<evidence type="ECO:0000256" key="2">
    <source>
        <dbReference type="ARBA" id="ARBA00022525"/>
    </source>
</evidence>